<proteinExistence type="predicted"/>
<dbReference type="EMBL" id="BK015547">
    <property type="protein sequence ID" value="DAE12309.1"/>
    <property type="molecule type" value="Genomic_DNA"/>
</dbReference>
<accession>A0A8S5Q0W5</accession>
<name>A0A8S5Q0W5_9CAUD</name>
<organism evidence="1">
    <name type="scientific">Myoviridae sp. ctQYc56</name>
    <dbReference type="NCBI Taxonomy" id="2825100"/>
    <lineage>
        <taxon>Viruses</taxon>
        <taxon>Duplodnaviria</taxon>
        <taxon>Heunggongvirae</taxon>
        <taxon>Uroviricota</taxon>
        <taxon>Caudoviricetes</taxon>
    </lineage>
</organism>
<protein>
    <submittedName>
        <fullName evidence="1">Uncharacterized protein</fullName>
    </submittedName>
</protein>
<evidence type="ECO:0000313" key="1">
    <source>
        <dbReference type="EMBL" id="DAE12309.1"/>
    </source>
</evidence>
<reference evidence="1" key="1">
    <citation type="journal article" date="2021" name="Proc. Natl. Acad. Sci. U.S.A.">
        <title>A Catalog of Tens of Thousands of Viruses from Human Metagenomes Reveals Hidden Associations with Chronic Diseases.</title>
        <authorList>
            <person name="Tisza M.J."/>
            <person name="Buck C.B."/>
        </authorList>
    </citation>
    <scope>NUCLEOTIDE SEQUENCE</scope>
    <source>
        <strain evidence="1">CtQYc56</strain>
    </source>
</reference>
<sequence length="57" mass="6477">MKKINFQTVADFIGLSGEVATLPVENTDDYEIQDGATFMAVDTGKIYILYNKKWYPI</sequence>